<sequence>MWRFFSLYVDYLLNHGKPMSLSKELLMPVFEKTLILKHNLFREGKGFA</sequence>
<accession>A0A1C3RI37</accession>
<dbReference type="EMBL" id="FLYE01000023">
    <property type="protein sequence ID" value="SCA56882.1"/>
    <property type="molecule type" value="Genomic_DNA"/>
</dbReference>
<reference evidence="1 2" key="1">
    <citation type="submission" date="2016-07" db="EMBL/GenBank/DDBJ databases">
        <authorList>
            <person name="Lefevre C.T."/>
        </authorList>
    </citation>
    <scope>NUCLEOTIDE SEQUENCE [LARGE SCALE GENOMIC DNA]</scope>
    <source>
        <strain evidence="1">PR1</strain>
    </source>
</reference>
<proteinExistence type="predicted"/>
<organism evidence="1 2">
    <name type="scientific">Candidatus Terasakiella magnetica</name>
    <dbReference type="NCBI Taxonomy" id="1867952"/>
    <lineage>
        <taxon>Bacteria</taxon>
        <taxon>Pseudomonadati</taxon>
        <taxon>Pseudomonadota</taxon>
        <taxon>Alphaproteobacteria</taxon>
        <taxon>Rhodospirillales</taxon>
        <taxon>Terasakiellaceae</taxon>
        <taxon>Terasakiella</taxon>
    </lineage>
</organism>
<protein>
    <submittedName>
        <fullName evidence="1">Uncharacterized protein</fullName>
    </submittedName>
</protein>
<dbReference type="AlphaFoldDB" id="A0A1C3RI37"/>
<name>A0A1C3RI37_9PROT</name>
<gene>
    <name evidence="1" type="ORF">MTBPR1_30252</name>
</gene>
<dbReference type="STRING" id="1867952.MTBPR1_30252"/>
<dbReference type="Proteomes" id="UP000231658">
    <property type="component" value="Unassembled WGS sequence"/>
</dbReference>
<evidence type="ECO:0000313" key="1">
    <source>
        <dbReference type="EMBL" id="SCA56882.1"/>
    </source>
</evidence>
<keyword evidence="2" id="KW-1185">Reference proteome</keyword>
<evidence type="ECO:0000313" key="2">
    <source>
        <dbReference type="Proteomes" id="UP000231658"/>
    </source>
</evidence>